<proteinExistence type="predicted"/>
<evidence type="ECO:0000313" key="2">
    <source>
        <dbReference type="Proteomes" id="UP001060085"/>
    </source>
</evidence>
<sequence length="374" mass="41351">MGNCHGRYSILSHHPAPPPCDHYKYPSVPSNVSPQAPTSNSSSNTKMALSLPYANIDSSLRALAGQAEGFGRLAIGGLQGPLYHVTTLADDGPGSLRDGCRRKDPLWIVFQVSGKIELKSYLSISSYKTIDGRGQRIKISGKGFRVKESEHVIICNIEFKGGKGPDADGIQIKPKSKHIWIDRCSLSHFDDGLIDITRESTDITISRCQFSDHDKTILIGADPSHTGDRCMEVTIHHCFFNGTRQRHPRVRFAKVHLYNNYTRNWGIYAVCASVESQIFSQCNIYEAGEKKVAFKYLPEKAADKAEATAGSIRSEGDLFVCGTQSGLSAQASQNNIFHPSEFYSTWTVEAPSDELKHFLEHCTGWQSIPRPADC</sequence>
<organism evidence="1 2">
    <name type="scientific">Catharanthus roseus</name>
    <name type="common">Madagascar periwinkle</name>
    <name type="synonym">Vinca rosea</name>
    <dbReference type="NCBI Taxonomy" id="4058"/>
    <lineage>
        <taxon>Eukaryota</taxon>
        <taxon>Viridiplantae</taxon>
        <taxon>Streptophyta</taxon>
        <taxon>Embryophyta</taxon>
        <taxon>Tracheophyta</taxon>
        <taxon>Spermatophyta</taxon>
        <taxon>Magnoliopsida</taxon>
        <taxon>eudicotyledons</taxon>
        <taxon>Gunneridae</taxon>
        <taxon>Pentapetalae</taxon>
        <taxon>asterids</taxon>
        <taxon>lamiids</taxon>
        <taxon>Gentianales</taxon>
        <taxon>Apocynaceae</taxon>
        <taxon>Rauvolfioideae</taxon>
        <taxon>Vinceae</taxon>
        <taxon>Catharanthinae</taxon>
        <taxon>Catharanthus</taxon>
    </lineage>
</organism>
<accession>A0ACC0CBD1</accession>
<reference evidence="2" key="1">
    <citation type="journal article" date="2023" name="Nat. Plants">
        <title>Single-cell RNA sequencing provides a high-resolution roadmap for understanding the multicellular compartmentation of specialized metabolism.</title>
        <authorList>
            <person name="Sun S."/>
            <person name="Shen X."/>
            <person name="Li Y."/>
            <person name="Li Y."/>
            <person name="Wang S."/>
            <person name="Li R."/>
            <person name="Zhang H."/>
            <person name="Shen G."/>
            <person name="Guo B."/>
            <person name="Wei J."/>
            <person name="Xu J."/>
            <person name="St-Pierre B."/>
            <person name="Chen S."/>
            <person name="Sun C."/>
        </authorList>
    </citation>
    <scope>NUCLEOTIDE SEQUENCE [LARGE SCALE GENOMIC DNA]</scope>
</reference>
<evidence type="ECO:0000313" key="1">
    <source>
        <dbReference type="EMBL" id="KAI5682235.1"/>
    </source>
</evidence>
<protein>
    <submittedName>
        <fullName evidence="1">Uncharacterized protein</fullName>
    </submittedName>
</protein>
<dbReference type="Proteomes" id="UP001060085">
    <property type="component" value="Linkage Group LG01"/>
</dbReference>
<gene>
    <name evidence="1" type="ORF">M9H77_03463</name>
</gene>
<dbReference type="EMBL" id="CM044701">
    <property type="protein sequence ID" value="KAI5682235.1"/>
    <property type="molecule type" value="Genomic_DNA"/>
</dbReference>
<name>A0ACC0CBD1_CATRO</name>
<keyword evidence="2" id="KW-1185">Reference proteome</keyword>
<comment type="caution">
    <text evidence="1">The sequence shown here is derived from an EMBL/GenBank/DDBJ whole genome shotgun (WGS) entry which is preliminary data.</text>
</comment>